<comment type="caution">
    <text evidence="9">Lacks conserved residue(s) required for the propagation of feature annotation.</text>
</comment>
<comment type="catalytic activity">
    <reaction evidence="8 9 10">
        <text>2-[(2R,5Z)-2-carboxy-4-methylthiazol-5(2H)-ylidene]ethyl phosphate + 4-amino-2-methyl-5-(diphosphooxymethyl)pyrimidine + 2 H(+) = thiamine phosphate + CO2 + diphosphate</text>
        <dbReference type="Rhea" id="RHEA:47844"/>
        <dbReference type="ChEBI" id="CHEBI:15378"/>
        <dbReference type="ChEBI" id="CHEBI:16526"/>
        <dbReference type="ChEBI" id="CHEBI:33019"/>
        <dbReference type="ChEBI" id="CHEBI:37575"/>
        <dbReference type="ChEBI" id="CHEBI:57841"/>
        <dbReference type="ChEBI" id="CHEBI:62899"/>
        <dbReference type="EC" id="2.5.1.3"/>
    </reaction>
</comment>
<accession>A0A2U3B4U8</accession>
<reference evidence="13 14" key="1">
    <citation type="submission" date="2018-05" db="EMBL/GenBank/DDBJ databases">
        <title>Vibrio limimaris sp. nov., isolated from marine sediment.</title>
        <authorList>
            <person name="Li C.-M."/>
        </authorList>
    </citation>
    <scope>NUCLEOTIDE SEQUENCE [LARGE SCALE GENOMIC DNA]</scope>
    <source>
        <strain evidence="13 14">E4404</strain>
    </source>
</reference>
<comment type="catalytic activity">
    <reaction evidence="6 9 10">
        <text>4-methyl-5-(2-phosphooxyethyl)-thiazole + 4-amino-2-methyl-5-(diphosphooxymethyl)pyrimidine + H(+) = thiamine phosphate + diphosphate</text>
        <dbReference type="Rhea" id="RHEA:22328"/>
        <dbReference type="ChEBI" id="CHEBI:15378"/>
        <dbReference type="ChEBI" id="CHEBI:33019"/>
        <dbReference type="ChEBI" id="CHEBI:37575"/>
        <dbReference type="ChEBI" id="CHEBI:57841"/>
        <dbReference type="ChEBI" id="CHEBI:58296"/>
        <dbReference type="EC" id="2.5.1.3"/>
    </reaction>
</comment>
<dbReference type="InterPro" id="IPR022998">
    <property type="entry name" value="ThiamineP_synth_TenI"/>
</dbReference>
<dbReference type="SUPFAM" id="SSF51391">
    <property type="entry name" value="Thiamin phosphate synthase"/>
    <property type="match status" value="1"/>
</dbReference>
<evidence type="ECO:0000259" key="12">
    <source>
        <dbReference type="Pfam" id="PF02581"/>
    </source>
</evidence>
<keyword evidence="4 9" id="KW-0460">Magnesium</keyword>
<dbReference type="Proteomes" id="UP000245362">
    <property type="component" value="Unassembled WGS sequence"/>
</dbReference>
<dbReference type="RefSeq" id="WP_109321281.1">
    <property type="nucleotide sequence ID" value="NZ_QFWT01000016.1"/>
</dbReference>
<dbReference type="EC" id="2.5.1.3" evidence="9"/>
<dbReference type="CDD" id="cd00564">
    <property type="entry name" value="TMP_TenI"/>
    <property type="match status" value="1"/>
</dbReference>
<dbReference type="Pfam" id="PF02581">
    <property type="entry name" value="TMP-TENI"/>
    <property type="match status" value="1"/>
</dbReference>
<comment type="pathway">
    <text evidence="1 9 11">Cofactor biosynthesis; thiamine diphosphate biosynthesis; thiamine phosphate from 4-amino-2-methyl-5-diphosphomethylpyrimidine and 4-methyl-5-(2-phosphoethyl)-thiazole: step 1/1.</text>
</comment>
<dbReference type="HAMAP" id="MF_00097">
    <property type="entry name" value="TMP_synthase"/>
    <property type="match status" value="1"/>
</dbReference>
<evidence type="ECO:0000256" key="8">
    <source>
        <dbReference type="ARBA" id="ARBA00047883"/>
    </source>
</evidence>
<dbReference type="InterPro" id="IPR034291">
    <property type="entry name" value="TMP_synthase"/>
</dbReference>
<evidence type="ECO:0000256" key="5">
    <source>
        <dbReference type="ARBA" id="ARBA00022977"/>
    </source>
</evidence>
<feature type="domain" description="Thiamine phosphate synthase/TenI" evidence="12">
    <location>
        <begin position="60"/>
        <end position="237"/>
    </location>
</feature>
<keyword evidence="5 9" id="KW-0784">Thiamine biosynthesis</keyword>
<feature type="binding site" evidence="9">
    <location>
        <position position="148"/>
    </location>
    <ligand>
        <name>4-amino-2-methyl-5-(diphosphooxymethyl)pyrimidine</name>
        <dbReference type="ChEBI" id="CHEBI:57841"/>
    </ligand>
</feature>
<feature type="binding site" evidence="9">
    <location>
        <position position="110"/>
    </location>
    <ligand>
        <name>Mg(2+)</name>
        <dbReference type="ChEBI" id="CHEBI:18420"/>
    </ligand>
</feature>
<comment type="cofactor">
    <cofactor evidence="9">
        <name>Mg(2+)</name>
        <dbReference type="ChEBI" id="CHEBI:18420"/>
    </cofactor>
    <text evidence="9">Binds 1 Mg(2+) ion per subunit.</text>
</comment>
<comment type="catalytic activity">
    <reaction evidence="7 9 10">
        <text>2-(2-carboxy-4-methylthiazol-5-yl)ethyl phosphate + 4-amino-2-methyl-5-(diphosphooxymethyl)pyrimidine + 2 H(+) = thiamine phosphate + CO2 + diphosphate</text>
        <dbReference type="Rhea" id="RHEA:47848"/>
        <dbReference type="ChEBI" id="CHEBI:15378"/>
        <dbReference type="ChEBI" id="CHEBI:16526"/>
        <dbReference type="ChEBI" id="CHEBI:33019"/>
        <dbReference type="ChEBI" id="CHEBI:37575"/>
        <dbReference type="ChEBI" id="CHEBI:57841"/>
        <dbReference type="ChEBI" id="CHEBI:62890"/>
        <dbReference type="EC" id="2.5.1.3"/>
    </reaction>
</comment>
<keyword evidence="14" id="KW-1185">Reference proteome</keyword>
<evidence type="ECO:0000256" key="1">
    <source>
        <dbReference type="ARBA" id="ARBA00005165"/>
    </source>
</evidence>
<comment type="caution">
    <text evidence="13">The sequence shown here is derived from an EMBL/GenBank/DDBJ whole genome shotgun (WGS) entry which is preliminary data.</text>
</comment>
<evidence type="ECO:0000256" key="9">
    <source>
        <dbReference type="HAMAP-Rule" id="MF_00097"/>
    </source>
</evidence>
<keyword evidence="2 9" id="KW-0808">Transferase</keyword>
<protein>
    <recommendedName>
        <fullName evidence="9">Thiamine-phosphate synthase</fullName>
        <shortName evidence="9">TP synthase</shortName>
        <shortName evidence="9">TPS</shortName>
        <ecNumber evidence="9">2.5.1.3</ecNumber>
    </recommendedName>
    <alternativeName>
        <fullName evidence="9">Thiamine-phosphate pyrophosphorylase</fullName>
        <shortName evidence="9">TMP pyrophosphorylase</shortName>
        <shortName evidence="9">TMP-PPase</shortName>
    </alternativeName>
</protein>
<dbReference type="GO" id="GO:0004789">
    <property type="term" value="F:thiamine-phosphate diphosphorylase activity"/>
    <property type="evidence" value="ECO:0007669"/>
    <property type="project" value="UniProtKB-UniRule"/>
</dbReference>
<dbReference type="InterPro" id="IPR013785">
    <property type="entry name" value="Aldolase_TIM"/>
</dbReference>
<dbReference type="InterPro" id="IPR036206">
    <property type="entry name" value="ThiamineP_synth_sf"/>
</dbReference>
<dbReference type="GO" id="GO:0005737">
    <property type="term" value="C:cytoplasm"/>
    <property type="evidence" value="ECO:0007669"/>
    <property type="project" value="TreeGrafter"/>
</dbReference>
<comment type="similarity">
    <text evidence="9 10">Belongs to the thiamine-phosphate synthase family.</text>
</comment>
<evidence type="ECO:0000256" key="7">
    <source>
        <dbReference type="ARBA" id="ARBA00047851"/>
    </source>
</evidence>
<feature type="binding site" evidence="9">
    <location>
        <begin position="77"/>
        <end position="81"/>
    </location>
    <ligand>
        <name>4-amino-2-methyl-5-(diphosphooxymethyl)pyrimidine</name>
        <dbReference type="ChEBI" id="CHEBI:57841"/>
    </ligand>
</feature>
<dbReference type="PANTHER" id="PTHR20857">
    <property type="entry name" value="THIAMINE-PHOSPHATE PYROPHOSPHORYLASE"/>
    <property type="match status" value="1"/>
</dbReference>
<organism evidence="13 14">
    <name type="scientific">Vibrio albus</name>
    <dbReference type="NCBI Taxonomy" id="2200953"/>
    <lineage>
        <taxon>Bacteria</taxon>
        <taxon>Pseudomonadati</taxon>
        <taxon>Pseudomonadota</taxon>
        <taxon>Gammaproteobacteria</taxon>
        <taxon>Vibrionales</taxon>
        <taxon>Vibrionaceae</taxon>
        <taxon>Vibrio</taxon>
    </lineage>
</organism>
<evidence type="ECO:0000313" key="13">
    <source>
        <dbReference type="EMBL" id="PWI31745.1"/>
    </source>
</evidence>
<dbReference type="NCBIfam" id="TIGR00693">
    <property type="entry name" value="thiE"/>
    <property type="match status" value="1"/>
</dbReference>
<dbReference type="FunFam" id="3.20.20.70:FF:000064">
    <property type="entry name" value="Thiamine-phosphate synthase"/>
    <property type="match status" value="1"/>
</dbReference>
<feature type="binding site" evidence="9">
    <location>
        <begin position="174"/>
        <end position="176"/>
    </location>
    <ligand>
        <name>2-[(2R,5Z)-2-carboxy-4-methylthiazol-5(2H)-ylidene]ethyl phosphate</name>
        <dbReference type="ChEBI" id="CHEBI:62899"/>
    </ligand>
</feature>
<evidence type="ECO:0000256" key="2">
    <source>
        <dbReference type="ARBA" id="ARBA00022679"/>
    </source>
</evidence>
<dbReference type="UniPathway" id="UPA00060">
    <property type="reaction ID" value="UER00141"/>
</dbReference>
<gene>
    <name evidence="9" type="primary">thiE</name>
    <name evidence="13" type="ORF">DI392_19055</name>
</gene>
<proteinExistence type="inferred from homology"/>
<evidence type="ECO:0000256" key="6">
    <source>
        <dbReference type="ARBA" id="ARBA00047334"/>
    </source>
</evidence>
<dbReference type="Gene3D" id="3.20.20.70">
    <property type="entry name" value="Aldolase class I"/>
    <property type="match status" value="1"/>
</dbReference>
<dbReference type="GO" id="GO:0000287">
    <property type="term" value="F:magnesium ion binding"/>
    <property type="evidence" value="ECO:0007669"/>
    <property type="project" value="UniProtKB-UniRule"/>
</dbReference>
<evidence type="ECO:0000256" key="3">
    <source>
        <dbReference type="ARBA" id="ARBA00022723"/>
    </source>
</evidence>
<dbReference type="GO" id="GO:0009228">
    <property type="term" value="P:thiamine biosynthetic process"/>
    <property type="evidence" value="ECO:0007669"/>
    <property type="project" value="UniProtKB-KW"/>
</dbReference>
<feature type="binding site" evidence="9">
    <location>
        <position position="177"/>
    </location>
    <ligand>
        <name>4-amino-2-methyl-5-(diphosphooxymethyl)pyrimidine</name>
        <dbReference type="ChEBI" id="CHEBI:57841"/>
    </ligand>
</feature>
<keyword evidence="3 9" id="KW-0479">Metal-binding</keyword>
<comment type="function">
    <text evidence="9">Condenses 4-methyl-5-(beta-hydroxyethyl)thiazole monophosphate (THZ-P) and 2-methyl-4-amino-5-hydroxymethyl pyrimidine pyrophosphate (HMP-PP) to form thiamine monophosphate (TMP).</text>
</comment>
<feature type="binding site" evidence="9">
    <location>
        <position position="129"/>
    </location>
    <ligand>
        <name>Mg(2+)</name>
        <dbReference type="ChEBI" id="CHEBI:18420"/>
    </ligand>
</feature>
<evidence type="ECO:0000256" key="11">
    <source>
        <dbReference type="RuleBase" id="RU004253"/>
    </source>
</evidence>
<evidence type="ECO:0000256" key="4">
    <source>
        <dbReference type="ARBA" id="ARBA00022842"/>
    </source>
</evidence>
<evidence type="ECO:0000256" key="10">
    <source>
        <dbReference type="RuleBase" id="RU003826"/>
    </source>
</evidence>
<dbReference type="EMBL" id="QFWT01000016">
    <property type="protein sequence ID" value="PWI31745.1"/>
    <property type="molecule type" value="Genomic_DNA"/>
</dbReference>
<feature type="binding site" evidence="9">
    <location>
        <position position="214"/>
    </location>
    <ligand>
        <name>2-[(2R,5Z)-2-carboxy-4-methylthiazol-5(2H)-ylidene]ethyl phosphate</name>
        <dbReference type="ChEBI" id="CHEBI:62899"/>
    </ligand>
</feature>
<feature type="binding site" evidence="9">
    <location>
        <position position="109"/>
    </location>
    <ligand>
        <name>4-amino-2-methyl-5-(diphosphooxymethyl)pyrimidine</name>
        <dbReference type="ChEBI" id="CHEBI:57841"/>
    </ligand>
</feature>
<dbReference type="GO" id="GO:0009229">
    <property type="term" value="P:thiamine diphosphate biosynthetic process"/>
    <property type="evidence" value="ECO:0007669"/>
    <property type="project" value="UniProtKB-UniRule"/>
</dbReference>
<dbReference type="PANTHER" id="PTHR20857:SF15">
    <property type="entry name" value="THIAMINE-PHOSPHATE SYNTHASE"/>
    <property type="match status" value="1"/>
</dbReference>
<dbReference type="OrthoDB" id="9810880at2"/>
<sequence>MSELAQSGADVSRETLQSEHQYYLGKISNDLVATAKDTAVDIAPFTSVSSEALSIYPVVDSVAWIQRLLELGVKTVQLRIKDSAYSGLEEDIQTAIQLGREFNAQVFINDYWQMAVKHGAYGIHLGQEDLETAELDQIRTAGIRLGVSTHGYEEMLRAARIKPSYIALGHVFPTTTKQMPSQPQGLTRLAMYQSWVDAMNDELGTDIPTVAIGGIDLSNAADVLKCGVTSLAVVRAVTLADNTQQALESFRYVFQEINSPEKGA</sequence>
<dbReference type="NCBIfam" id="NF002904">
    <property type="entry name" value="PRK03512.1"/>
    <property type="match status" value="1"/>
</dbReference>
<dbReference type="AlphaFoldDB" id="A0A2U3B4U8"/>
<name>A0A2U3B4U8_9VIBR</name>
<evidence type="ECO:0000313" key="14">
    <source>
        <dbReference type="Proteomes" id="UP000245362"/>
    </source>
</evidence>